<reference evidence="2 3" key="1">
    <citation type="submission" date="2019-08" db="EMBL/GenBank/DDBJ databases">
        <title>Draft genome for granaticin producer strain Streptomyces parvus C05.</title>
        <authorList>
            <person name="Gonzalez-Pimentel J.L."/>
        </authorList>
    </citation>
    <scope>NUCLEOTIDE SEQUENCE [LARGE SCALE GENOMIC DNA]</scope>
    <source>
        <strain evidence="2 3">C05</strain>
    </source>
</reference>
<keyword evidence="3" id="KW-1185">Reference proteome</keyword>
<sequence length="72" mass="7524">MERAGGSRLRPGGDSRARNRPRGPGREPGDGTGARAPAARRPGPAARRRSRTVHLRIAHSCAGAPHRSGPSV</sequence>
<dbReference type="EMBL" id="VSZQ01000265">
    <property type="protein sequence ID" value="TYR50142.1"/>
    <property type="molecule type" value="Genomic_DNA"/>
</dbReference>
<protein>
    <submittedName>
        <fullName evidence="2">Uncharacterized protein</fullName>
    </submittedName>
</protein>
<feature type="compositionally biased region" description="Low complexity" evidence="1">
    <location>
        <begin position="33"/>
        <end position="45"/>
    </location>
</feature>
<feature type="compositionally biased region" description="Basic residues" evidence="1">
    <location>
        <begin position="46"/>
        <end position="57"/>
    </location>
</feature>
<feature type="region of interest" description="Disordered" evidence="1">
    <location>
        <begin position="1"/>
        <end position="72"/>
    </location>
</feature>
<dbReference type="Proteomes" id="UP000323242">
    <property type="component" value="Unassembled WGS sequence"/>
</dbReference>
<dbReference type="AlphaFoldDB" id="A0A5D4IBN1"/>
<comment type="caution">
    <text evidence="2">The sequence shown here is derived from an EMBL/GenBank/DDBJ whole genome shotgun (WGS) entry which is preliminary data.</text>
</comment>
<evidence type="ECO:0000313" key="2">
    <source>
        <dbReference type="EMBL" id="TYR50142.1"/>
    </source>
</evidence>
<evidence type="ECO:0000256" key="1">
    <source>
        <dbReference type="SAM" id="MobiDB-lite"/>
    </source>
</evidence>
<proteinExistence type="predicted"/>
<gene>
    <name evidence="2" type="ORF">FY004_32805</name>
</gene>
<evidence type="ECO:0000313" key="3">
    <source>
        <dbReference type="Proteomes" id="UP000323242"/>
    </source>
</evidence>
<accession>A0A5D4IBN1</accession>
<feature type="compositionally biased region" description="Basic and acidic residues" evidence="1">
    <location>
        <begin position="1"/>
        <end position="17"/>
    </location>
</feature>
<name>A0A5D4IBN1_9ACTN</name>
<organism evidence="2 3">
    <name type="scientific">Streptomyces parvus</name>
    <dbReference type="NCBI Taxonomy" id="66428"/>
    <lineage>
        <taxon>Bacteria</taxon>
        <taxon>Bacillati</taxon>
        <taxon>Actinomycetota</taxon>
        <taxon>Actinomycetes</taxon>
        <taxon>Kitasatosporales</taxon>
        <taxon>Streptomycetaceae</taxon>
        <taxon>Streptomyces</taxon>
    </lineage>
</organism>